<dbReference type="Pfam" id="PF11193">
    <property type="entry name" value="DUF2812"/>
    <property type="match status" value="1"/>
</dbReference>
<gene>
    <name evidence="2" type="ORF">H9738_06065</name>
</gene>
<dbReference type="EMBL" id="DXFG01000121">
    <property type="protein sequence ID" value="HIX37420.1"/>
    <property type="molecule type" value="Genomic_DNA"/>
</dbReference>
<proteinExistence type="predicted"/>
<feature type="transmembrane region" description="Helical" evidence="1">
    <location>
        <begin position="155"/>
        <end position="179"/>
    </location>
</feature>
<feature type="transmembrane region" description="Helical" evidence="1">
    <location>
        <begin position="230"/>
        <end position="249"/>
    </location>
</feature>
<feature type="transmembrane region" description="Helical" evidence="1">
    <location>
        <begin position="122"/>
        <end position="140"/>
    </location>
</feature>
<name>A0A9D1VL57_9FIRM</name>
<keyword evidence="1" id="KW-1133">Transmembrane helix</keyword>
<feature type="transmembrane region" description="Helical" evidence="1">
    <location>
        <begin position="261"/>
        <end position="285"/>
    </location>
</feature>
<keyword evidence="1" id="KW-0812">Transmembrane</keyword>
<keyword evidence="1" id="KW-0472">Membrane</keyword>
<reference evidence="2" key="2">
    <citation type="submission" date="2021-04" db="EMBL/GenBank/DDBJ databases">
        <authorList>
            <person name="Gilroy R."/>
        </authorList>
    </citation>
    <scope>NUCLEOTIDE SEQUENCE</scope>
    <source>
        <strain evidence="2">ChiHjej12B11-1927</strain>
    </source>
</reference>
<comment type="caution">
    <text evidence="2">The sequence shown here is derived from an EMBL/GenBank/DDBJ whole genome shotgun (WGS) entry which is preliminary data.</text>
</comment>
<feature type="transmembrane region" description="Helical" evidence="1">
    <location>
        <begin position="200"/>
        <end position="224"/>
    </location>
</feature>
<organism evidence="2 3">
    <name type="scientific">Candidatus Blautia pullistercoris</name>
    <dbReference type="NCBI Taxonomy" id="2838499"/>
    <lineage>
        <taxon>Bacteria</taxon>
        <taxon>Bacillati</taxon>
        <taxon>Bacillota</taxon>
        <taxon>Clostridia</taxon>
        <taxon>Lachnospirales</taxon>
        <taxon>Lachnospiraceae</taxon>
        <taxon>Blautia</taxon>
    </lineage>
</organism>
<sequence>MRRKVVFGNFRYRECDNLALYLEKMAREGWIFRDWRLGMVFEKEEPQKLEYAVEVFSEGNENDTKPEPETEEFAVYCRQAGWELVSSRKKLCIFRKLSQDAAPIMEPEERYRSIKKAERESGGRWAIFICILGLSLLNGLRTDNPGEWIFDNLELALWITLFCLFIYKLTWFLDFRYWTAKARRALDMGAEPFYGKEGTWIYLWIQLRWLLPYLIALVYLTLTFLAGDKISGGLLLTIFIVVVLYKGWVGLLKPQRYRHEMAFMMILLILPVMVYGLWLGLVLAAPKEEEKIETAYGDGSVSIEEDKKGIMGRAVTYEITPADSSLLPEESVTCELYETPHAWLLDRMEELWSKESGKEMLIRDPGRMLRISGMDQLEADQILFIREALKL</sequence>
<accession>A0A9D1VL57</accession>
<protein>
    <submittedName>
        <fullName evidence="2">DUF2812 domain-containing protein</fullName>
    </submittedName>
</protein>
<reference evidence="2" key="1">
    <citation type="journal article" date="2021" name="PeerJ">
        <title>Extensive microbial diversity within the chicken gut microbiome revealed by metagenomics and culture.</title>
        <authorList>
            <person name="Gilroy R."/>
            <person name="Ravi A."/>
            <person name="Getino M."/>
            <person name="Pursley I."/>
            <person name="Horton D.L."/>
            <person name="Alikhan N.F."/>
            <person name="Baker D."/>
            <person name="Gharbi K."/>
            <person name="Hall N."/>
            <person name="Watson M."/>
            <person name="Adriaenssens E.M."/>
            <person name="Foster-Nyarko E."/>
            <person name="Jarju S."/>
            <person name="Secka A."/>
            <person name="Antonio M."/>
            <person name="Oren A."/>
            <person name="Chaudhuri R.R."/>
            <person name="La Ragione R."/>
            <person name="Hildebrand F."/>
            <person name="Pallen M.J."/>
        </authorList>
    </citation>
    <scope>NUCLEOTIDE SEQUENCE</scope>
    <source>
        <strain evidence="2">ChiHjej12B11-1927</strain>
    </source>
</reference>
<evidence type="ECO:0000313" key="2">
    <source>
        <dbReference type="EMBL" id="HIX37420.1"/>
    </source>
</evidence>
<evidence type="ECO:0000313" key="3">
    <source>
        <dbReference type="Proteomes" id="UP000824230"/>
    </source>
</evidence>
<evidence type="ECO:0000256" key="1">
    <source>
        <dbReference type="SAM" id="Phobius"/>
    </source>
</evidence>
<dbReference type="AlphaFoldDB" id="A0A9D1VL57"/>
<dbReference type="InterPro" id="IPR021359">
    <property type="entry name" value="DUF2812"/>
</dbReference>
<dbReference type="Proteomes" id="UP000824230">
    <property type="component" value="Unassembled WGS sequence"/>
</dbReference>